<feature type="transmembrane region" description="Helical" evidence="7">
    <location>
        <begin position="187"/>
        <end position="209"/>
    </location>
</feature>
<evidence type="ECO:0000259" key="8">
    <source>
        <dbReference type="PROSITE" id="PS50125"/>
    </source>
</evidence>
<feature type="transmembrane region" description="Helical" evidence="7">
    <location>
        <begin position="62"/>
        <end position="84"/>
    </location>
</feature>
<dbReference type="Pfam" id="PF00672">
    <property type="entry name" value="HAMP"/>
    <property type="match status" value="1"/>
</dbReference>
<dbReference type="GO" id="GO:0006171">
    <property type="term" value="P:cAMP biosynthetic process"/>
    <property type="evidence" value="ECO:0007669"/>
    <property type="project" value="TreeGrafter"/>
</dbReference>
<feature type="domain" description="HAMP" evidence="9">
    <location>
        <begin position="245"/>
        <end position="297"/>
    </location>
</feature>
<sequence length="510" mass="55386">MKQLLRYLSWAWGTSWPLYAATVLATNVIGATAVATFLRFFIPLPAARELTSPDTTIASLYLIYFGVAVVAGIAMTLYFFAPVLRWQRTPQAYDPNMVRDLVLRIPLLQTVTGIVLWGIGVVLFTVVAWRHSTEWGITVGVTATLGGMMVSLMTYMEAERLVRPVAAKALAKGAPDHSRLSPLSHRLMTTWALTSAVPVLGMVLLLFAAATEFYPEDSGGIIPAMLALALTTLLTGFMGTTLFSMAVADPIRELQYAINRVRRGKVNTDVRIYDSSEIGVLQAGFNEMMRGLQERQRVSDLFGRYVGTEVARRALEEKPELGGETRHVAVLFVDVIGSTGFATEKEPQHVVKALNEFFDRVVEVVHANKGIINKFEGDAALAVFGAPLPLDDVAGHALAAARELKAKLQGLEFAAGVGVAAGSVVAGHIGAKDRFEYTVIGDAVNQAARLTDLAKKTPGQVLTSAATLRAANEAEQARWTMMKSVELRGRREMTQIARPIRATLADRSEA</sequence>
<dbReference type="SMART" id="SM00304">
    <property type="entry name" value="HAMP"/>
    <property type="match status" value="1"/>
</dbReference>
<dbReference type="EMBL" id="JAKMUT010000001">
    <property type="protein sequence ID" value="MCZ9288668.1"/>
    <property type="molecule type" value="Genomic_DNA"/>
</dbReference>
<dbReference type="InterPro" id="IPR001054">
    <property type="entry name" value="A/G_cyclase"/>
</dbReference>
<dbReference type="SMART" id="SM00044">
    <property type="entry name" value="CYCc"/>
    <property type="match status" value="1"/>
</dbReference>
<keyword evidence="5 7" id="KW-1133">Transmembrane helix</keyword>
<dbReference type="Gene3D" id="6.10.340.10">
    <property type="match status" value="1"/>
</dbReference>
<dbReference type="Gene3D" id="3.30.70.1230">
    <property type="entry name" value="Nucleotide cyclase"/>
    <property type="match status" value="1"/>
</dbReference>
<dbReference type="AlphaFoldDB" id="A0A9X3LLV6"/>
<keyword evidence="6 7" id="KW-0472">Membrane</keyword>
<organism evidence="10 11">
    <name type="scientific">Corynebacterium evansiae</name>
    <dbReference type="NCBI Taxonomy" id="2913499"/>
    <lineage>
        <taxon>Bacteria</taxon>
        <taxon>Bacillati</taxon>
        <taxon>Actinomycetota</taxon>
        <taxon>Actinomycetes</taxon>
        <taxon>Mycobacteriales</taxon>
        <taxon>Corynebacteriaceae</taxon>
        <taxon>Corynebacterium</taxon>
    </lineage>
</organism>
<evidence type="ECO:0000313" key="10">
    <source>
        <dbReference type="EMBL" id="MCZ9288668.1"/>
    </source>
</evidence>
<protein>
    <submittedName>
        <fullName evidence="10">Adenylate/guanylate cyclase domain-containing protein</fullName>
    </submittedName>
</protein>
<dbReference type="InterPro" id="IPR050697">
    <property type="entry name" value="Adenylyl/Guanylyl_Cyclase_3/4"/>
</dbReference>
<gene>
    <name evidence="10" type="ORF">L8V00_00360</name>
</gene>
<evidence type="ECO:0000256" key="7">
    <source>
        <dbReference type="SAM" id="Phobius"/>
    </source>
</evidence>
<dbReference type="CDD" id="cd06225">
    <property type="entry name" value="HAMP"/>
    <property type="match status" value="1"/>
</dbReference>
<feature type="transmembrane region" description="Helical" evidence="7">
    <location>
        <begin position="135"/>
        <end position="155"/>
    </location>
</feature>
<evidence type="ECO:0000256" key="3">
    <source>
        <dbReference type="ARBA" id="ARBA00022475"/>
    </source>
</evidence>
<feature type="transmembrane region" description="Helical" evidence="7">
    <location>
        <begin position="105"/>
        <end position="129"/>
    </location>
</feature>
<keyword evidence="11" id="KW-1185">Reference proteome</keyword>
<evidence type="ECO:0000313" key="11">
    <source>
        <dbReference type="Proteomes" id="UP001146469"/>
    </source>
</evidence>
<dbReference type="RefSeq" id="WP_269943905.1">
    <property type="nucleotide sequence ID" value="NZ_JAKMUT010000001.1"/>
</dbReference>
<feature type="transmembrane region" description="Helical" evidence="7">
    <location>
        <begin position="21"/>
        <end position="42"/>
    </location>
</feature>
<feature type="transmembrane region" description="Helical" evidence="7">
    <location>
        <begin position="221"/>
        <end position="248"/>
    </location>
</feature>
<dbReference type="Pfam" id="PF00211">
    <property type="entry name" value="Guanylate_cyc"/>
    <property type="match status" value="1"/>
</dbReference>
<dbReference type="SUPFAM" id="SSF55073">
    <property type="entry name" value="Nucleotide cyclase"/>
    <property type="match status" value="1"/>
</dbReference>
<reference evidence="10" key="1">
    <citation type="submission" date="2022-02" db="EMBL/GenBank/DDBJ databases">
        <title>Corynebacterium sp. from urogenital microbiome.</title>
        <authorList>
            <person name="Cappelli E.A."/>
            <person name="Ribeiro T.G."/>
            <person name="Peixe L."/>
        </authorList>
    </citation>
    <scope>NUCLEOTIDE SEQUENCE</scope>
    <source>
        <strain evidence="10">C8Ua_174</strain>
    </source>
</reference>
<dbReference type="InterPro" id="IPR029787">
    <property type="entry name" value="Nucleotide_cyclase"/>
</dbReference>
<name>A0A9X3LLV6_9CORY</name>
<evidence type="ECO:0000256" key="6">
    <source>
        <dbReference type="ARBA" id="ARBA00023136"/>
    </source>
</evidence>
<comment type="similarity">
    <text evidence="2">Belongs to the adenylyl cyclase class-3 family.</text>
</comment>
<dbReference type="Proteomes" id="UP001146469">
    <property type="component" value="Unassembled WGS sequence"/>
</dbReference>
<feature type="domain" description="Guanylate cyclase" evidence="8">
    <location>
        <begin position="329"/>
        <end position="451"/>
    </location>
</feature>
<dbReference type="PANTHER" id="PTHR43081">
    <property type="entry name" value="ADENYLATE CYCLASE, TERMINAL-DIFFERENTIATION SPECIFIC-RELATED"/>
    <property type="match status" value="1"/>
</dbReference>
<evidence type="ECO:0000259" key="9">
    <source>
        <dbReference type="PROSITE" id="PS50885"/>
    </source>
</evidence>
<comment type="subcellular location">
    <subcellularLocation>
        <location evidence="1">Cell membrane</location>
        <topology evidence="1">Multi-pass membrane protein</topology>
    </subcellularLocation>
</comment>
<evidence type="ECO:0000256" key="5">
    <source>
        <dbReference type="ARBA" id="ARBA00022989"/>
    </source>
</evidence>
<dbReference type="PROSITE" id="PS50885">
    <property type="entry name" value="HAMP"/>
    <property type="match status" value="1"/>
</dbReference>
<dbReference type="InterPro" id="IPR003660">
    <property type="entry name" value="HAMP_dom"/>
</dbReference>
<dbReference type="SUPFAM" id="SSF158472">
    <property type="entry name" value="HAMP domain-like"/>
    <property type="match status" value="1"/>
</dbReference>
<proteinExistence type="inferred from homology"/>
<evidence type="ECO:0000256" key="1">
    <source>
        <dbReference type="ARBA" id="ARBA00004651"/>
    </source>
</evidence>
<accession>A0A9X3LLV6</accession>
<dbReference type="GO" id="GO:0005886">
    <property type="term" value="C:plasma membrane"/>
    <property type="evidence" value="ECO:0007669"/>
    <property type="project" value="UniProtKB-SubCell"/>
</dbReference>
<dbReference type="PROSITE" id="PS50125">
    <property type="entry name" value="GUANYLATE_CYCLASE_2"/>
    <property type="match status" value="1"/>
</dbReference>
<comment type="caution">
    <text evidence="10">The sequence shown here is derived from an EMBL/GenBank/DDBJ whole genome shotgun (WGS) entry which is preliminary data.</text>
</comment>
<evidence type="ECO:0000256" key="2">
    <source>
        <dbReference type="ARBA" id="ARBA00005381"/>
    </source>
</evidence>
<dbReference type="GO" id="GO:0035556">
    <property type="term" value="P:intracellular signal transduction"/>
    <property type="evidence" value="ECO:0007669"/>
    <property type="project" value="InterPro"/>
</dbReference>
<dbReference type="PANTHER" id="PTHR43081:SF17">
    <property type="entry name" value="BLL5647 PROTEIN"/>
    <property type="match status" value="1"/>
</dbReference>
<dbReference type="CDD" id="cd07302">
    <property type="entry name" value="CHD"/>
    <property type="match status" value="1"/>
</dbReference>
<dbReference type="GO" id="GO:0004016">
    <property type="term" value="F:adenylate cyclase activity"/>
    <property type="evidence" value="ECO:0007669"/>
    <property type="project" value="UniProtKB-ARBA"/>
</dbReference>
<evidence type="ECO:0000256" key="4">
    <source>
        <dbReference type="ARBA" id="ARBA00022692"/>
    </source>
</evidence>
<keyword evidence="3" id="KW-1003">Cell membrane</keyword>
<keyword evidence="4 7" id="KW-0812">Transmembrane</keyword>